<dbReference type="Gene3D" id="3.40.50.300">
    <property type="entry name" value="P-loop containing nucleotide triphosphate hydrolases"/>
    <property type="match status" value="1"/>
</dbReference>
<sequence length="740" mass="84275">MTADEAIALLHQILDAAEQKPQLSDTQLKVFHLIWLGERYDAIADTMDYQPDYIKQVSSKLWKLLSKALNQPVSRRNLQTVFQQYDQALRSAEPQSSPVHNLPVVNYSALIGREAETDRLLNFLSFEHPAHCISIEGLGGMGKTTLALSIAHRLLQSGEFKAIVFTSAKPDRLTAAGVLPRLQSDRSLQDIFRAIAQILQCPALLLQPFDEQLAQIQVQLSRQRTLLVIDNLETVEDWQSILAFLYDLPIAVKVLLTSRQQTPFPAVALAPLLEFESINLIQNQIYGKGLNLNATVIRQLYHQTCGIPAAIVYAVGLIASGYPIVSSAVATGDYAHFYFESSIVLMRNSAVHNLFMALALFPGSAVREAIAYVADVIDGQTVTQGLAKLQQLSLINQQDGRYDMLPLTREYAIAELKPDFEAGAYDRRVEWYLTFAETHGGKDWRDWQNYSPLEQEWNNLQEVIEWCIASDRYVEVCQFWQKVRCYSHAQGYRSNRLTCWATRLDWTDWLIQAAEQRQDRAMAADVLFDRAWTLTLMGQSHHLQAAESLFAKAWEYRNHTDVSFQIDLAIHVAVWQIEQQQFLVASQWLQDAETLLSASSDAAVYQRLWTQWHYYQGEIAYKTQGYPQAQVHFQQALCQAEAIDWRRVIFLTKDWLADVALKQGNFSEARLLMEAGLQVAQENDDDCRSAFCMRSLACLEQTQGDRSVAHRWAEEARQLFEQLGMQVEAEETSELLQKLI</sequence>
<dbReference type="InterPro" id="IPR058651">
    <property type="entry name" value="HTH_VMAP-M9"/>
</dbReference>
<dbReference type="SMART" id="SM00382">
    <property type="entry name" value="AAA"/>
    <property type="match status" value="1"/>
</dbReference>
<evidence type="ECO:0000313" key="3">
    <source>
        <dbReference type="Proteomes" id="UP000757435"/>
    </source>
</evidence>
<keyword evidence="2" id="KW-0547">Nucleotide-binding</keyword>
<reference evidence="2" key="2">
    <citation type="journal article" date="2022" name="Microbiol. Resour. Announc.">
        <title>Metagenome Sequencing to Explore Phylogenomics of Terrestrial Cyanobacteria.</title>
        <authorList>
            <person name="Ward R.D."/>
            <person name="Stajich J.E."/>
            <person name="Johansen J.R."/>
            <person name="Huntemann M."/>
            <person name="Clum A."/>
            <person name="Foster B."/>
            <person name="Foster B."/>
            <person name="Roux S."/>
            <person name="Palaniappan K."/>
            <person name="Varghese N."/>
            <person name="Mukherjee S."/>
            <person name="Reddy T.B.K."/>
            <person name="Daum C."/>
            <person name="Copeland A."/>
            <person name="Chen I.A."/>
            <person name="Ivanova N.N."/>
            <person name="Kyrpides N.C."/>
            <person name="Shapiro N."/>
            <person name="Eloe-Fadrosh E.A."/>
            <person name="Pietrasiak N."/>
        </authorList>
    </citation>
    <scope>NUCLEOTIDE SEQUENCE</scope>
    <source>
        <strain evidence="2">UHER 2000/2452</strain>
    </source>
</reference>
<dbReference type="InterPro" id="IPR027417">
    <property type="entry name" value="P-loop_NTPase"/>
</dbReference>
<dbReference type="Proteomes" id="UP000757435">
    <property type="component" value="Unassembled WGS sequence"/>
</dbReference>
<name>A0A951UMT3_9CYAN</name>
<evidence type="ECO:0000313" key="2">
    <source>
        <dbReference type="EMBL" id="MBW4659059.1"/>
    </source>
</evidence>
<dbReference type="InterPro" id="IPR003593">
    <property type="entry name" value="AAA+_ATPase"/>
</dbReference>
<comment type="caution">
    <text evidence="2">The sequence shown here is derived from an EMBL/GenBank/DDBJ whole genome shotgun (WGS) entry which is preliminary data.</text>
</comment>
<dbReference type="GO" id="GO:0043531">
    <property type="term" value="F:ADP binding"/>
    <property type="evidence" value="ECO:0007669"/>
    <property type="project" value="InterPro"/>
</dbReference>
<reference evidence="2" key="1">
    <citation type="submission" date="2021-05" db="EMBL/GenBank/DDBJ databases">
        <authorList>
            <person name="Pietrasiak N."/>
            <person name="Ward R."/>
            <person name="Stajich J.E."/>
            <person name="Kurbessoian T."/>
        </authorList>
    </citation>
    <scope>NUCLEOTIDE SEQUENCE</scope>
    <source>
        <strain evidence="2">UHER 2000/2452</strain>
    </source>
</reference>
<proteinExistence type="predicted"/>
<dbReference type="SUPFAM" id="SSF48452">
    <property type="entry name" value="TPR-like"/>
    <property type="match status" value="1"/>
</dbReference>
<accession>A0A951UMT3</accession>
<dbReference type="PANTHER" id="PTHR47691:SF3">
    <property type="entry name" value="HTH-TYPE TRANSCRIPTIONAL REGULATOR RV0890C-RELATED"/>
    <property type="match status" value="1"/>
</dbReference>
<dbReference type="InterPro" id="IPR011990">
    <property type="entry name" value="TPR-like_helical_dom_sf"/>
</dbReference>
<keyword evidence="2" id="KW-0067">ATP-binding</keyword>
<gene>
    <name evidence="2" type="ORF">KME15_10315</name>
</gene>
<organism evidence="2 3">
    <name type="scientific">Drouetiella hepatica Uher 2000/2452</name>
    <dbReference type="NCBI Taxonomy" id="904376"/>
    <lineage>
        <taxon>Bacteria</taxon>
        <taxon>Bacillati</taxon>
        <taxon>Cyanobacteriota</taxon>
        <taxon>Cyanophyceae</taxon>
        <taxon>Oculatellales</taxon>
        <taxon>Oculatellaceae</taxon>
        <taxon>Drouetiella</taxon>
    </lineage>
</organism>
<dbReference type="PRINTS" id="PR00364">
    <property type="entry name" value="DISEASERSIST"/>
</dbReference>
<protein>
    <submittedName>
        <fullName evidence="2">ATP-binding protein</fullName>
    </submittedName>
</protein>
<dbReference type="AlphaFoldDB" id="A0A951UMT3"/>
<feature type="domain" description="AAA+ ATPase" evidence="1">
    <location>
        <begin position="129"/>
        <end position="279"/>
    </location>
</feature>
<dbReference type="EMBL" id="JAHHHD010000009">
    <property type="protein sequence ID" value="MBW4659059.1"/>
    <property type="molecule type" value="Genomic_DNA"/>
</dbReference>
<evidence type="ECO:0000259" key="1">
    <source>
        <dbReference type="SMART" id="SM00382"/>
    </source>
</evidence>
<dbReference type="InterPro" id="IPR002182">
    <property type="entry name" value="NB-ARC"/>
</dbReference>
<dbReference type="Pfam" id="PF00931">
    <property type="entry name" value="NB-ARC"/>
    <property type="match status" value="1"/>
</dbReference>
<dbReference type="PANTHER" id="PTHR47691">
    <property type="entry name" value="REGULATOR-RELATED"/>
    <property type="match status" value="1"/>
</dbReference>
<dbReference type="GO" id="GO:0005524">
    <property type="term" value="F:ATP binding"/>
    <property type="evidence" value="ECO:0007669"/>
    <property type="project" value="UniProtKB-KW"/>
</dbReference>
<dbReference type="SUPFAM" id="SSF52540">
    <property type="entry name" value="P-loop containing nucleoside triphosphate hydrolases"/>
    <property type="match status" value="1"/>
</dbReference>
<dbReference type="Gene3D" id="1.25.40.10">
    <property type="entry name" value="Tetratricopeptide repeat domain"/>
    <property type="match status" value="1"/>
</dbReference>
<dbReference type="Pfam" id="PF26355">
    <property type="entry name" value="HTH_VMAP-M9"/>
    <property type="match status" value="1"/>
</dbReference>